<dbReference type="Gene3D" id="3.90.550.10">
    <property type="entry name" value="Spore Coat Polysaccharide Biosynthesis Protein SpsA, Chain A"/>
    <property type="match status" value="1"/>
</dbReference>
<accession>A0A1U7NEU6</accession>
<sequence>MANAMGIIAYNDSSLYVRGIEKYRPLAAFSYVGRYRLVDIPISNMTNSGLEEIDVYTNGDPKVLFDHIGSARHYNINNKHGHVGIIPVFTDGTPVEYVTDIDSYYNNIYNIEQDPNDYVIIAPVNFIYKINYSDLLDQHIASGADVSVLYKDVDGARMNYLNNFAITMGTNKMVETLVRNPGTEEHISMSLSTYVMSKKLFLELVREAKAYSALYWMTDILNLKASQEDFKVKGIPYRGPVFSINDLRSYFSANMLMLNEENMRFFNDPDWPIYTRTNDSSPTIYVGNGTAQGALISNGCTVAGDVRNSIVGRGVKIGAGAHIDNCLLMPGAEIGENAILTNVIVDKDARIIHKKELAGYEEDPLYIARREVV</sequence>
<dbReference type="Gene3D" id="2.160.10.10">
    <property type="entry name" value="Hexapeptide repeat proteins"/>
    <property type="match status" value="1"/>
</dbReference>
<dbReference type="RefSeq" id="WP_075820190.1">
    <property type="nucleotide sequence ID" value="NZ_CAPNHH010000071.1"/>
</dbReference>
<dbReference type="InterPro" id="IPR056818">
    <property type="entry name" value="GlmU/GlgC-like_hexapep"/>
</dbReference>
<dbReference type="SUPFAM" id="SSF53448">
    <property type="entry name" value="Nucleotide-diphospho-sugar transferases"/>
    <property type="match status" value="1"/>
</dbReference>
<protein>
    <submittedName>
        <fullName evidence="5">Glucose-1-phosphate adenylyltransferase subunit GlgD</fullName>
    </submittedName>
</protein>
<dbReference type="GO" id="GO:0005978">
    <property type="term" value="P:glycogen biosynthetic process"/>
    <property type="evidence" value="ECO:0007669"/>
    <property type="project" value="UniProtKB-KW"/>
</dbReference>
<evidence type="ECO:0000256" key="2">
    <source>
        <dbReference type="ARBA" id="ARBA00023056"/>
    </source>
</evidence>
<dbReference type="Pfam" id="PF00483">
    <property type="entry name" value="NTP_transferase"/>
    <property type="match status" value="1"/>
</dbReference>
<evidence type="ECO:0000256" key="1">
    <source>
        <dbReference type="ARBA" id="ARBA00010443"/>
    </source>
</evidence>
<dbReference type="EMBL" id="MPJW01000167">
    <property type="protein sequence ID" value="OLU38392.1"/>
    <property type="molecule type" value="Genomic_DNA"/>
</dbReference>
<feature type="domain" description="Glucose-1-phosphate adenylyltransferase/Bifunctional protein GlmU-like C-terminal hexapeptide" evidence="4">
    <location>
        <begin position="288"/>
        <end position="355"/>
    </location>
</feature>
<dbReference type="InterPro" id="IPR011832">
    <property type="entry name" value="GlgDAde_trans"/>
</dbReference>
<evidence type="ECO:0000259" key="4">
    <source>
        <dbReference type="Pfam" id="PF24894"/>
    </source>
</evidence>
<keyword evidence="2" id="KW-0320">Glycogen biosynthesis</keyword>
<proteinExistence type="inferred from homology"/>
<keyword evidence="6" id="KW-1185">Reference proteome</keyword>
<evidence type="ECO:0000313" key="5">
    <source>
        <dbReference type="EMBL" id="OLU38392.1"/>
    </source>
</evidence>
<feature type="domain" description="Nucleotidyl transferase" evidence="3">
    <location>
        <begin position="28"/>
        <end position="221"/>
    </location>
</feature>
<evidence type="ECO:0000259" key="3">
    <source>
        <dbReference type="Pfam" id="PF00483"/>
    </source>
</evidence>
<comment type="similarity">
    <text evidence="1">Belongs to the bacterial/plant glucose-1-phosphate adenylyltransferase family.</text>
</comment>
<dbReference type="Proteomes" id="UP000186341">
    <property type="component" value="Unassembled WGS sequence"/>
</dbReference>
<organism evidence="5 6">
    <name type="scientific">Ileibacterium valens</name>
    <dbReference type="NCBI Taxonomy" id="1862668"/>
    <lineage>
        <taxon>Bacteria</taxon>
        <taxon>Bacillati</taxon>
        <taxon>Bacillota</taxon>
        <taxon>Erysipelotrichia</taxon>
        <taxon>Erysipelotrichales</taxon>
        <taxon>Erysipelotrichaceae</taxon>
        <taxon>Ileibacterium</taxon>
    </lineage>
</organism>
<dbReference type="Pfam" id="PF24894">
    <property type="entry name" value="Hexapep_GlmU"/>
    <property type="match status" value="1"/>
</dbReference>
<keyword evidence="5" id="KW-0808">Transferase</keyword>
<dbReference type="PANTHER" id="PTHR43523">
    <property type="entry name" value="GLUCOSE-1-PHOSPHATE ADENYLYLTRANSFERASE-RELATED"/>
    <property type="match status" value="1"/>
</dbReference>
<dbReference type="OrthoDB" id="9801810at2"/>
<dbReference type="NCBIfam" id="TIGR02092">
    <property type="entry name" value="glgD"/>
    <property type="match status" value="1"/>
</dbReference>
<dbReference type="SUPFAM" id="SSF51161">
    <property type="entry name" value="Trimeric LpxA-like enzymes"/>
    <property type="match status" value="1"/>
</dbReference>
<dbReference type="InterPro" id="IPR011831">
    <property type="entry name" value="ADP-Glc_PPase"/>
</dbReference>
<dbReference type="PANTHER" id="PTHR43523:SF6">
    <property type="entry name" value="GLYCOGEN BIOSYNTHESIS PROTEIN GLGD"/>
    <property type="match status" value="1"/>
</dbReference>
<evidence type="ECO:0000313" key="6">
    <source>
        <dbReference type="Proteomes" id="UP000186341"/>
    </source>
</evidence>
<dbReference type="CDD" id="cd04651">
    <property type="entry name" value="LbH_G1P_AT_C"/>
    <property type="match status" value="1"/>
</dbReference>
<keyword evidence="5" id="KW-0548">Nucleotidyltransferase</keyword>
<comment type="caution">
    <text evidence="5">The sequence shown here is derived from an EMBL/GenBank/DDBJ whole genome shotgun (WGS) entry which is preliminary data.</text>
</comment>
<gene>
    <name evidence="5" type="ORF">BO222_08525</name>
</gene>
<name>A0A1U7NEU6_9FIRM</name>
<reference evidence="5 6" key="1">
    <citation type="submission" date="2016-11" db="EMBL/GenBank/DDBJ databases">
        <title>Description of two novel members of the family Erysipelotrichaceae: Ileibacterium lipovorans gen. nov., sp. nov. and Dubosiella newyorkensis, gen. nov., sp. nov.</title>
        <authorList>
            <person name="Cox L.M."/>
            <person name="Sohn J."/>
            <person name="Tyrrell K.L."/>
            <person name="Citron D.M."/>
            <person name="Lawson P.A."/>
            <person name="Patel N.B."/>
            <person name="Iizumi T."/>
            <person name="Perez-Perez G.I."/>
            <person name="Goldstein E.J."/>
            <person name="Blaser M.J."/>
        </authorList>
    </citation>
    <scope>NUCLEOTIDE SEQUENCE [LARGE SCALE GENOMIC DNA]</scope>
    <source>
        <strain evidence="5 6">NYU-BL-A3</strain>
    </source>
</reference>
<dbReference type="InterPro" id="IPR029044">
    <property type="entry name" value="Nucleotide-diphossugar_trans"/>
</dbReference>
<dbReference type="GO" id="GO:0008878">
    <property type="term" value="F:glucose-1-phosphate adenylyltransferase activity"/>
    <property type="evidence" value="ECO:0007669"/>
    <property type="project" value="InterPro"/>
</dbReference>
<dbReference type="InterPro" id="IPR005835">
    <property type="entry name" value="NTP_transferase_dom"/>
</dbReference>
<dbReference type="AlphaFoldDB" id="A0A1U7NEU6"/>
<dbReference type="GeneID" id="82203210"/>
<dbReference type="InterPro" id="IPR011004">
    <property type="entry name" value="Trimer_LpxA-like_sf"/>
</dbReference>